<evidence type="ECO:0000259" key="6">
    <source>
        <dbReference type="PROSITE" id="PS51352"/>
    </source>
</evidence>
<evidence type="ECO:0000256" key="4">
    <source>
        <dbReference type="ARBA" id="ARBA00023284"/>
    </source>
</evidence>
<accession>A0A1G8A542</accession>
<comment type="subcellular location">
    <subcellularLocation>
        <location evidence="1">Cell envelope</location>
    </subcellularLocation>
</comment>
<dbReference type="CDD" id="cd02966">
    <property type="entry name" value="TlpA_like_family"/>
    <property type="match status" value="1"/>
</dbReference>
<organism evidence="7 8">
    <name type="scientific">Mucilaginibacter gossypii</name>
    <dbReference type="NCBI Taxonomy" id="551996"/>
    <lineage>
        <taxon>Bacteria</taxon>
        <taxon>Pseudomonadati</taxon>
        <taxon>Bacteroidota</taxon>
        <taxon>Sphingobacteriia</taxon>
        <taxon>Sphingobacteriales</taxon>
        <taxon>Sphingobacteriaceae</taxon>
        <taxon>Mucilaginibacter</taxon>
    </lineage>
</organism>
<evidence type="ECO:0000313" key="8">
    <source>
        <dbReference type="Proteomes" id="UP000199705"/>
    </source>
</evidence>
<dbReference type="STRING" id="551996.SAMN05192573_10794"/>
<dbReference type="AlphaFoldDB" id="A0A1G8A542"/>
<dbReference type="GO" id="GO:0016491">
    <property type="term" value="F:oxidoreductase activity"/>
    <property type="evidence" value="ECO:0007669"/>
    <property type="project" value="InterPro"/>
</dbReference>
<feature type="signal peptide" evidence="5">
    <location>
        <begin position="1"/>
        <end position="19"/>
    </location>
</feature>
<dbReference type="RefSeq" id="WP_091168621.1">
    <property type="nucleotide sequence ID" value="NZ_FNCG01000007.1"/>
</dbReference>
<dbReference type="GO" id="GO:0016209">
    <property type="term" value="F:antioxidant activity"/>
    <property type="evidence" value="ECO:0007669"/>
    <property type="project" value="InterPro"/>
</dbReference>
<dbReference type="Pfam" id="PF00578">
    <property type="entry name" value="AhpC-TSA"/>
    <property type="match status" value="1"/>
</dbReference>
<proteinExistence type="predicted"/>
<evidence type="ECO:0000256" key="1">
    <source>
        <dbReference type="ARBA" id="ARBA00004196"/>
    </source>
</evidence>
<keyword evidence="8" id="KW-1185">Reference proteome</keyword>
<keyword evidence="5" id="KW-0732">Signal</keyword>
<gene>
    <name evidence="7" type="ORF">SAMN05192573_10794</name>
</gene>
<dbReference type="InterPro" id="IPR017937">
    <property type="entry name" value="Thioredoxin_CS"/>
</dbReference>
<dbReference type="InterPro" id="IPR050553">
    <property type="entry name" value="Thioredoxin_ResA/DsbE_sf"/>
</dbReference>
<keyword evidence="3" id="KW-1015">Disulfide bond</keyword>
<dbReference type="InterPro" id="IPR000866">
    <property type="entry name" value="AhpC/TSA"/>
</dbReference>
<dbReference type="PROSITE" id="PS51352">
    <property type="entry name" value="THIOREDOXIN_2"/>
    <property type="match status" value="1"/>
</dbReference>
<feature type="chain" id="PRO_5011455401" evidence="5">
    <location>
        <begin position="20"/>
        <end position="441"/>
    </location>
</feature>
<evidence type="ECO:0000256" key="3">
    <source>
        <dbReference type="ARBA" id="ARBA00023157"/>
    </source>
</evidence>
<protein>
    <submittedName>
        <fullName evidence="7">Thioredoxin</fullName>
    </submittedName>
</protein>
<dbReference type="Proteomes" id="UP000199705">
    <property type="component" value="Unassembled WGS sequence"/>
</dbReference>
<dbReference type="PANTHER" id="PTHR42852:SF6">
    <property type="entry name" value="THIOL:DISULFIDE INTERCHANGE PROTEIN DSBE"/>
    <property type="match status" value="1"/>
</dbReference>
<dbReference type="Gene3D" id="3.40.30.10">
    <property type="entry name" value="Glutaredoxin"/>
    <property type="match status" value="1"/>
</dbReference>
<evidence type="ECO:0000313" key="7">
    <source>
        <dbReference type="EMBL" id="SDH15983.1"/>
    </source>
</evidence>
<dbReference type="PANTHER" id="PTHR42852">
    <property type="entry name" value="THIOL:DISULFIDE INTERCHANGE PROTEIN DSBE"/>
    <property type="match status" value="1"/>
</dbReference>
<keyword evidence="4" id="KW-0676">Redox-active center</keyword>
<dbReference type="SUPFAM" id="SSF52833">
    <property type="entry name" value="Thioredoxin-like"/>
    <property type="match status" value="1"/>
</dbReference>
<dbReference type="GO" id="GO:0030313">
    <property type="term" value="C:cell envelope"/>
    <property type="evidence" value="ECO:0007669"/>
    <property type="project" value="UniProtKB-SubCell"/>
</dbReference>
<evidence type="ECO:0000256" key="5">
    <source>
        <dbReference type="SAM" id="SignalP"/>
    </source>
</evidence>
<dbReference type="InterPro" id="IPR013766">
    <property type="entry name" value="Thioredoxin_domain"/>
</dbReference>
<dbReference type="EMBL" id="FNCG01000007">
    <property type="protein sequence ID" value="SDH15983.1"/>
    <property type="molecule type" value="Genomic_DNA"/>
</dbReference>
<name>A0A1G8A542_9SPHI</name>
<dbReference type="InterPro" id="IPR036249">
    <property type="entry name" value="Thioredoxin-like_sf"/>
</dbReference>
<reference evidence="8" key="1">
    <citation type="submission" date="2016-10" db="EMBL/GenBank/DDBJ databases">
        <authorList>
            <person name="Varghese N."/>
            <person name="Submissions S."/>
        </authorList>
    </citation>
    <scope>NUCLEOTIDE SEQUENCE [LARGE SCALE GENOMIC DNA]</scope>
    <source>
        <strain evidence="8">Gh-67</strain>
    </source>
</reference>
<dbReference type="GO" id="GO:0017004">
    <property type="term" value="P:cytochrome complex assembly"/>
    <property type="evidence" value="ECO:0007669"/>
    <property type="project" value="UniProtKB-KW"/>
</dbReference>
<evidence type="ECO:0000256" key="2">
    <source>
        <dbReference type="ARBA" id="ARBA00022748"/>
    </source>
</evidence>
<dbReference type="PROSITE" id="PS00194">
    <property type="entry name" value="THIOREDOXIN_1"/>
    <property type="match status" value="1"/>
</dbReference>
<feature type="domain" description="Thioredoxin" evidence="6">
    <location>
        <begin position="35"/>
        <end position="181"/>
    </location>
</feature>
<sequence length="441" mass="48607">MKRFFCFLALLCFFFGAGAQENTDIKAGAGTIVPLKIGDRVPPVVLSGLINGAGLSGKDLSVFKGKLLILDFWATWCAPCVAVMPRMDSLQERFGGKLQILPVAYEGEAAVRVFLDKRRAATGREAHGPIITGDKTLAALFPHQSLPHFVWIGTDGIVKAITDDREVTAAHISAMLGPQAAPMPLKRDSITVYDHTRPLFGSGAPAANTLMQASLSPYIEGIGSGIYKDVDLDSGEPARRITARNQTVTDLFRLAYQKEQKETLVEVADTTALLPPAIRGRAYLDWLKAGHGYCYELLLPEKEKKEAYRLMRAQLQSCFNAYDAHIEQRKVECLVLVRTDNRDRLHTAGGPPSAAIDGFSCDFESCYLYVFLSRMKIAMQGYPYPLVDQTGYQEMADIRLSARMNDLNEVNRALAAYGLRFEKKPAEINMLIIRDAGSPGH</sequence>
<keyword evidence="2" id="KW-0201">Cytochrome c-type biogenesis</keyword>